<reference evidence="8 9" key="1">
    <citation type="journal article" date="2017" name="Int J Environ Stud">
        <title>Does the Miocene-Pliocene relict legume Oxytropis triphylla form nitrogen-fixing nodules with a combination of bacterial strains?</title>
        <authorList>
            <person name="Safronova V."/>
            <person name="Belimov A."/>
            <person name="Sazanova A."/>
            <person name="Kuznetsova I."/>
            <person name="Popova J."/>
            <person name="Andronov E."/>
            <person name="Verkhozina A."/>
            <person name="Tikhonovich I."/>
        </authorList>
    </citation>
    <scope>NUCLEOTIDE SEQUENCE [LARGE SCALE GENOMIC DNA]</scope>
    <source>
        <strain evidence="8 9">Tri-38</strain>
    </source>
</reference>
<keyword evidence="2" id="KW-1003">Cell membrane</keyword>
<dbReference type="InterPro" id="IPR000620">
    <property type="entry name" value="EamA_dom"/>
</dbReference>
<feature type="transmembrane region" description="Helical" evidence="6">
    <location>
        <begin position="191"/>
        <end position="209"/>
    </location>
</feature>
<name>A0A2N9W2L0_9HYPH</name>
<organism evidence="8 9">
    <name type="scientific">Phyllobacterium zundukense</name>
    <dbReference type="NCBI Taxonomy" id="1867719"/>
    <lineage>
        <taxon>Bacteria</taxon>
        <taxon>Pseudomonadati</taxon>
        <taxon>Pseudomonadota</taxon>
        <taxon>Alphaproteobacteria</taxon>
        <taxon>Hyphomicrobiales</taxon>
        <taxon>Phyllobacteriaceae</taxon>
        <taxon>Phyllobacterium</taxon>
    </lineage>
</organism>
<feature type="domain" description="EamA" evidence="7">
    <location>
        <begin position="17"/>
        <end position="149"/>
    </location>
</feature>
<dbReference type="EMBL" id="MZMT01000014">
    <property type="protein sequence ID" value="PIO45978.1"/>
    <property type="molecule type" value="Genomic_DNA"/>
</dbReference>
<evidence type="ECO:0000256" key="6">
    <source>
        <dbReference type="SAM" id="Phobius"/>
    </source>
</evidence>
<dbReference type="InterPro" id="IPR037185">
    <property type="entry name" value="EmrE-like"/>
</dbReference>
<protein>
    <submittedName>
        <fullName evidence="8">EamA family transporter</fullName>
    </submittedName>
</protein>
<accession>A0A2N9W2L0</accession>
<keyword evidence="3 6" id="KW-0812">Transmembrane</keyword>
<evidence type="ECO:0000259" key="7">
    <source>
        <dbReference type="Pfam" id="PF00892"/>
    </source>
</evidence>
<comment type="subcellular location">
    <subcellularLocation>
        <location evidence="1">Cell membrane</location>
        <topology evidence="1">Multi-pass membrane protein</topology>
    </subcellularLocation>
</comment>
<evidence type="ECO:0000256" key="5">
    <source>
        <dbReference type="ARBA" id="ARBA00023136"/>
    </source>
</evidence>
<feature type="transmembrane region" description="Helical" evidence="6">
    <location>
        <begin position="221"/>
        <end position="240"/>
    </location>
</feature>
<keyword evidence="9" id="KW-1185">Reference proteome</keyword>
<proteinExistence type="predicted"/>
<evidence type="ECO:0000313" key="8">
    <source>
        <dbReference type="EMBL" id="PIO45978.1"/>
    </source>
</evidence>
<dbReference type="PANTHER" id="PTHR32322:SF18">
    <property type="entry name" value="S-ADENOSYLMETHIONINE_S-ADENOSYLHOMOCYSTEINE TRANSPORTER"/>
    <property type="match status" value="1"/>
</dbReference>
<feature type="transmembrane region" description="Helical" evidence="6">
    <location>
        <begin position="77"/>
        <end position="98"/>
    </location>
</feature>
<dbReference type="SUPFAM" id="SSF103481">
    <property type="entry name" value="Multidrug resistance efflux transporter EmrE"/>
    <property type="match status" value="2"/>
</dbReference>
<feature type="transmembrane region" description="Helical" evidence="6">
    <location>
        <begin position="46"/>
        <end position="65"/>
    </location>
</feature>
<dbReference type="PANTHER" id="PTHR32322">
    <property type="entry name" value="INNER MEMBRANE TRANSPORTER"/>
    <property type="match status" value="1"/>
</dbReference>
<feature type="transmembrane region" description="Helical" evidence="6">
    <location>
        <begin position="252"/>
        <end position="271"/>
    </location>
</feature>
<gene>
    <name evidence="8" type="ORF">B5P45_05455</name>
</gene>
<keyword evidence="4 6" id="KW-1133">Transmembrane helix</keyword>
<dbReference type="GO" id="GO:0005886">
    <property type="term" value="C:plasma membrane"/>
    <property type="evidence" value="ECO:0007669"/>
    <property type="project" value="UniProtKB-SubCell"/>
</dbReference>
<dbReference type="OrthoDB" id="7743310at2"/>
<comment type="caution">
    <text evidence="8">The sequence shown here is derived from an EMBL/GenBank/DDBJ whole genome shotgun (WGS) entry which is preliminary data.</text>
</comment>
<dbReference type="Gene3D" id="1.10.3730.20">
    <property type="match status" value="1"/>
</dbReference>
<feature type="transmembrane region" description="Helical" evidence="6">
    <location>
        <begin position="135"/>
        <end position="154"/>
    </location>
</feature>
<evidence type="ECO:0000256" key="2">
    <source>
        <dbReference type="ARBA" id="ARBA00022475"/>
    </source>
</evidence>
<dbReference type="AlphaFoldDB" id="A0A2N9W2L0"/>
<feature type="transmembrane region" description="Helical" evidence="6">
    <location>
        <begin position="12"/>
        <end position="34"/>
    </location>
</feature>
<feature type="domain" description="EamA" evidence="7">
    <location>
        <begin position="165"/>
        <end position="293"/>
    </location>
</feature>
<feature type="transmembrane region" description="Helical" evidence="6">
    <location>
        <begin position="160"/>
        <end position="179"/>
    </location>
</feature>
<evidence type="ECO:0000313" key="9">
    <source>
        <dbReference type="Proteomes" id="UP000232163"/>
    </source>
</evidence>
<evidence type="ECO:0000256" key="1">
    <source>
        <dbReference type="ARBA" id="ARBA00004651"/>
    </source>
</evidence>
<sequence length="303" mass="31302">MVALAQDYKKSNSLGAGYAGALVTVFIWATWIIATRHSSGTHLGTIDLGLIRYGVPALVLAPIWLRTGLIPRDVPLVLLAIMVCGAGAVFFQFTTFAIHSTPASAVGVLLGGFMPLAATLIGVLLFGERPDLTRCLGLAAIIVGLAILLVLALGNHAISWISFVFLPLGALLWAAYTHAFKRSGLTAMQGGALIAVWSFLIHVGLALVFGTTIFDVPLPEIGLQFLSQGVLSGLAAMLAYGIAVRSLGGSQAAAFSALTPVLAAFGGAFFLDEPVGVWEIAAAGITGLGVALSTGILSHRLKG</sequence>
<dbReference type="InterPro" id="IPR050638">
    <property type="entry name" value="AA-Vitamin_Transporters"/>
</dbReference>
<evidence type="ECO:0000256" key="4">
    <source>
        <dbReference type="ARBA" id="ARBA00022989"/>
    </source>
</evidence>
<feature type="transmembrane region" description="Helical" evidence="6">
    <location>
        <begin position="104"/>
        <end position="126"/>
    </location>
</feature>
<evidence type="ECO:0000256" key="3">
    <source>
        <dbReference type="ARBA" id="ARBA00022692"/>
    </source>
</evidence>
<dbReference type="Proteomes" id="UP000232163">
    <property type="component" value="Unassembled WGS sequence"/>
</dbReference>
<dbReference type="RefSeq" id="WP_099998377.1">
    <property type="nucleotide sequence ID" value="NZ_CP017940.1"/>
</dbReference>
<keyword evidence="5 6" id="KW-0472">Membrane</keyword>
<dbReference type="Pfam" id="PF00892">
    <property type="entry name" value="EamA"/>
    <property type="match status" value="2"/>
</dbReference>
<dbReference type="KEGG" id="pht:BLM14_04985"/>
<feature type="transmembrane region" description="Helical" evidence="6">
    <location>
        <begin position="277"/>
        <end position="297"/>
    </location>
</feature>